<gene>
    <name evidence="2" type="ORF">ACFPJ5_08390</name>
</gene>
<dbReference type="AlphaFoldDB" id="A0ABD5RB69"/>
<organism evidence="2 3">
    <name type="scientific">Salinirubrum litoreum</name>
    <dbReference type="NCBI Taxonomy" id="1126234"/>
    <lineage>
        <taxon>Archaea</taxon>
        <taxon>Methanobacteriati</taxon>
        <taxon>Methanobacteriota</taxon>
        <taxon>Stenosarchaea group</taxon>
        <taxon>Halobacteria</taxon>
        <taxon>Halobacteriales</taxon>
        <taxon>Haloferacaceae</taxon>
        <taxon>Salinirubrum</taxon>
    </lineage>
</organism>
<comment type="caution">
    <text evidence="2">The sequence shown here is derived from an EMBL/GenBank/DDBJ whole genome shotgun (WGS) entry which is preliminary data.</text>
</comment>
<name>A0ABD5RB69_9EURY</name>
<evidence type="ECO:0000256" key="1">
    <source>
        <dbReference type="SAM" id="MobiDB-lite"/>
    </source>
</evidence>
<keyword evidence="3" id="KW-1185">Reference proteome</keyword>
<evidence type="ECO:0008006" key="4">
    <source>
        <dbReference type="Google" id="ProtNLM"/>
    </source>
</evidence>
<evidence type="ECO:0000313" key="2">
    <source>
        <dbReference type="EMBL" id="MFC5366957.1"/>
    </source>
</evidence>
<dbReference type="RefSeq" id="WP_227227711.1">
    <property type="nucleotide sequence ID" value="NZ_JAJCVJ010000001.1"/>
</dbReference>
<accession>A0ABD5RB69</accession>
<proteinExistence type="predicted"/>
<evidence type="ECO:0000313" key="3">
    <source>
        <dbReference type="Proteomes" id="UP001596201"/>
    </source>
</evidence>
<dbReference type="Proteomes" id="UP001596201">
    <property type="component" value="Unassembled WGS sequence"/>
</dbReference>
<feature type="region of interest" description="Disordered" evidence="1">
    <location>
        <begin position="1"/>
        <end position="88"/>
    </location>
</feature>
<protein>
    <recommendedName>
        <fullName evidence="4">SH3 domain-containing protein</fullName>
    </recommendedName>
</protein>
<feature type="compositionally biased region" description="Low complexity" evidence="1">
    <location>
        <begin position="7"/>
        <end position="31"/>
    </location>
</feature>
<reference evidence="2 3" key="1">
    <citation type="journal article" date="2019" name="Int. J. Syst. Evol. Microbiol.">
        <title>The Global Catalogue of Microorganisms (GCM) 10K type strain sequencing project: providing services to taxonomists for standard genome sequencing and annotation.</title>
        <authorList>
            <consortium name="The Broad Institute Genomics Platform"/>
            <consortium name="The Broad Institute Genome Sequencing Center for Infectious Disease"/>
            <person name="Wu L."/>
            <person name="Ma J."/>
        </authorList>
    </citation>
    <scope>NUCLEOTIDE SEQUENCE [LARGE SCALE GENOMIC DNA]</scope>
    <source>
        <strain evidence="2 3">CGMCC 1.12237</strain>
    </source>
</reference>
<dbReference type="EMBL" id="JBHSKX010000001">
    <property type="protein sequence ID" value="MFC5366957.1"/>
    <property type="molecule type" value="Genomic_DNA"/>
</dbReference>
<feature type="compositionally biased region" description="Low complexity" evidence="1">
    <location>
        <begin position="49"/>
        <end position="65"/>
    </location>
</feature>
<sequence>MRVVVRTTTESPADSTSADASSPDAGSTPADHAGSKSSTPGGNPAPPIGKSGTGTSTTGAGTTGADTAVVSDAEGTESRPSRVPAEDPITCHGFSEGEHGLKLTDADGEKCGYVPYAELLRIVPE</sequence>